<dbReference type="OrthoDB" id="7407842at2"/>
<organism evidence="1 2">
    <name type="scientific">Primorskyibacter flagellatus</name>
    <dbReference type="NCBI Taxonomy" id="1387277"/>
    <lineage>
        <taxon>Bacteria</taxon>
        <taxon>Pseudomonadati</taxon>
        <taxon>Pseudomonadota</taxon>
        <taxon>Alphaproteobacteria</taxon>
        <taxon>Rhodobacterales</taxon>
        <taxon>Roseobacteraceae</taxon>
        <taxon>Primorskyibacter</taxon>
    </lineage>
</organism>
<sequence>MWTLLPQNEVYDSIMMLKTSSHISRKAVTTLLHSPRTAAAIGKPMNTVVCIDLWLLDIAAEDASRLFREMRRQKFGRWSSYKPRHTNSPRNGTPSDTWVIEAPNDRHHVHWMLHVKPEHYTEFKEKLAKWVRCMAGLDQSEALPEGALHICPATNPEGKKLYMAKGIDPFYARMFRIRPVESGVVHGKRAGTAPALGPAVWKPLKKAYMARRPSR</sequence>
<evidence type="ECO:0008006" key="3">
    <source>
        <dbReference type="Google" id="ProtNLM"/>
    </source>
</evidence>
<keyword evidence="2" id="KW-1185">Reference proteome</keyword>
<dbReference type="Proteomes" id="UP000192330">
    <property type="component" value="Unassembled WGS sequence"/>
</dbReference>
<dbReference type="AlphaFoldDB" id="A0A1W2ETG7"/>
<dbReference type="EMBL" id="FWYD01000045">
    <property type="protein sequence ID" value="SMD13003.1"/>
    <property type="molecule type" value="Genomic_DNA"/>
</dbReference>
<gene>
    <name evidence="1" type="ORF">SAMN06295998_1456</name>
</gene>
<protein>
    <recommendedName>
        <fullName evidence="3">Inovirus Gp2 family protein</fullName>
    </recommendedName>
</protein>
<accession>A0A1W2ETG7</accession>
<evidence type="ECO:0000313" key="1">
    <source>
        <dbReference type="EMBL" id="SMD13003.1"/>
    </source>
</evidence>
<evidence type="ECO:0000313" key="2">
    <source>
        <dbReference type="Proteomes" id="UP000192330"/>
    </source>
</evidence>
<reference evidence="1 2" key="1">
    <citation type="submission" date="2017-04" db="EMBL/GenBank/DDBJ databases">
        <authorList>
            <person name="Afonso C.L."/>
            <person name="Miller P.J."/>
            <person name="Scott M.A."/>
            <person name="Spackman E."/>
            <person name="Goraichik I."/>
            <person name="Dimitrov K.M."/>
            <person name="Suarez D.L."/>
            <person name="Swayne D.E."/>
        </authorList>
    </citation>
    <scope>NUCLEOTIDE SEQUENCE [LARGE SCALE GENOMIC DNA]</scope>
    <source>
        <strain evidence="1 2">CGMCC 1.12644</strain>
    </source>
</reference>
<proteinExistence type="predicted"/>
<dbReference type="STRING" id="1387277.SAMN06295998_1456"/>
<name>A0A1W2ETG7_9RHOB</name>